<dbReference type="RefSeq" id="WP_223093202.1">
    <property type="nucleotide sequence ID" value="NZ_CP061913.1"/>
</dbReference>
<evidence type="ECO:0000313" key="2">
    <source>
        <dbReference type="EMBL" id="MFB9445721.1"/>
    </source>
</evidence>
<reference evidence="2 3" key="1">
    <citation type="submission" date="2024-09" db="EMBL/GenBank/DDBJ databases">
        <authorList>
            <person name="Sun Q."/>
            <person name="Mori K."/>
        </authorList>
    </citation>
    <scope>NUCLEOTIDE SEQUENCE [LARGE SCALE GENOMIC DNA]</scope>
    <source>
        <strain evidence="2 3">JCM 3307</strain>
    </source>
</reference>
<dbReference type="InterPro" id="IPR011009">
    <property type="entry name" value="Kinase-like_dom_sf"/>
</dbReference>
<feature type="domain" description="Aminoglycoside phosphotransferase" evidence="1">
    <location>
        <begin position="16"/>
        <end position="179"/>
    </location>
</feature>
<keyword evidence="3" id="KW-1185">Reference proteome</keyword>
<protein>
    <submittedName>
        <fullName evidence="2">Phosphotransferase</fullName>
    </submittedName>
</protein>
<dbReference type="Proteomes" id="UP001589608">
    <property type="component" value="Unassembled WGS sequence"/>
</dbReference>
<dbReference type="SUPFAM" id="SSF56112">
    <property type="entry name" value="Protein kinase-like (PK-like)"/>
    <property type="match status" value="1"/>
</dbReference>
<organism evidence="2 3">
    <name type="scientific">Dactylosporangium vinaceum</name>
    <dbReference type="NCBI Taxonomy" id="53362"/>
    <lineage>
        <taxon>Bacteria</taxon>
        <taxon>Bacillati</taxon>
        <taxon>Actinomycetota</taxon>
        <taxon>Actinomycetes</taxon>
        <taxon>Micromonosporales</taxon>
        <taxon>Micromonosporaceae</taxon>
        <taxon>Dactylosporangium</taxon>
    </lineage>
</organism>
<dbReference type="InterPro" id="IPR002575">
    <property type="entry name" value="Aminoglycoside_PTrfase"/>
</dbReference>
<proteinExistence type="predicted"/>
<dbReference type="EMBL" id="JBHMCA010000043">
    <property type="protein sequence ID" value="MFB9445721.1"/>
    <property type="molecule type" value="Genomic_DNA"/>
</dbReference>
<sequence length="233" mass="25033">MAKLLTTDEPLWVACRQRELRVYRTFARFPPPCPVPDLLYANEHLTVLSLLPGERLGPDRHLTSDVPASTAAAVLRTLACLRDWSPPEDLDEPIPDYAARIDAAGLGTAVHERLAAAGPGRVVAHGDPIPPNLLVDGEMCHAVDFEFCGRYLPGHDLAVLYTVSATAAPTLAAAILAEATRGPIADGFAVSLTLQLHRERRMHEALPPSPLRTRRLAAIAATSRLAAPLWGGA</sequence>
<evidence type="ECO:0000313" key="3">
    <source>
        <dbReference type="Proteomes" id="UP001589608"/>
    </source>
</evidence>
<evidence type="ECO:0000259" key="1">
    <source>
        <dbReference type="Pfam" id="PF01636"/>
    </source>
</evidence>
<comment type="caution">
    <text evidence="2">The sequence shown here is derived from an EMBL/GenBank/DDBJ whole genome shotgun (WGS) entry which is preliminary data.</text>
</comment>
<gene>
    <name evidence="2" type="ORF">ACFFTR_21795</name>
</gene>
<name>A0ABV5MA35_9ACTN</name>
<dbReference type="Gene3D" id="3.90.1200.10">
    <property type="match status" value="1"/>
</dbReference>
<accession>A0ABV5MA35</accession>
<dbReference type="Pfam" id="PF01636">
    <property type="entry name" value="APH"/>
    <property type="match status" value="1"/>
</dbReference>